<evidence type="ECO:0000256" key="4">
    <source>
        <dbReference type="ARBA" id="ARBA00022676"/>
    </source>
</evidence>
<evidence type="ECO:0000256" key="9">
    <source>
        <dbReference type="ARBA" id="ARBA00023136"/>
    </source>
</evidence>
<evidence type="ECO:0000256" key="6">
    <source>
        <dbReference type="ARBA" id="ARBA00022692"/>
    </source>
</evidence>
<dbReference type="EMBL" id="CAIIXF020000002">
    <property type="protein sequence ID" value="CAH1777633.1"/>
    <property type="molecule type" value="Genomic_DNA"/>
</dbReference>
<dbReference type="InterPro" id="IPR027791">
    <property type="entry name" value="Galactosyl_T_C"/>
</dbReference>
<keyword evidence="6" id="KW-0812">Transmembrane</keyword>
<evidence type="ECO:0000256" key="10">
    <source>
        <dbReference type="ARBA" id="ARBA00023180"/>
    </source>
</evidence>
<proteinExistence type="inferred from homology"/>
<dbReference type="OrthoDB" id="10038994at2759"/>
<evidence type="ECO:0000313" key="14">
    <source>
        <dbReference type="EMBL" id="CAH1777633.1"/>
    </source>
</evidence>
<evidence type="ECO:0000313" key="15">
    <source>
        <dbReference type="Proteomes" id="UP000749559"/>
    </source>
</evidence>
<sequence length="319" mass="36646">MLNFSKNYTTYKSLHMGPSPVVQSTYTTDGRGRWFPLTCRPRQRTVIVIPFRDRDDHLKIFLDHYVPILQRQLLDYTILVVEQQDFTRRFNKGVMFNAGYKTALSMTDEDQVPLCLILHDIDLLLENDRLTYECSQHPTHLSVGIDTMEYRLCYTLLFGGVVAIFGEQFNISNGFSNLFFGWGGEDDDFRGRLGEAGLFPVHHENRTIARYSMLTHDQVEKSEARVYLWLTGPERFHCDGLNSVEYTVDSIHYKEHYVLIKIDMPTDFKTSSMCLDCFSGGLKTKTIQKAVNTSTVNSTVNNTVNSTVNITVPEICKMT</sequence>
<dbReference type="PANTHER" id="PTHR19300">
    <property type="entry name" value="BETA-1,4-GALACTOSYLTRANSFERASE"/>
    <property type="match status" value="1"/>
</dbReference>
<dbReference type="SUPFAM" id="SSF53448">
    <property type="entry name" value="Nucleotide-diphospho-sugar transferases"/>
    <property type="match status" value="1"/>
</dbReference>
<keyword evidence="7 11" id="KW-0735">Signal-anchor</keyword>
<reference evidence="14" key="1">
    <citation type="submission" date="2022-03" db="EMBL/GenBank/DDBJ databases">
        <authorList>
            <person name="Martin C."/>
        </authorList>
    </citation>
    <scope>NUCLEOTIDE SEQUENCE</scope>
</reference>
<keyword evidence="8" id="KW-1133">Transmembrane helix</keyword>
<comment type="similarity">
    <text evidence="3 11">Belongs to the glycosyltransferase 7 family.</text>
</comment>
<dbReference type="GO" id="GO:0033842">
    <property type="term" value="F:N-acetyl-beta-glucosaminyl-derivative 4-beta-N-acetylgalactosaminyltransferase activity"/>
    <property type="evidence" value="ECO:0007669"/>
    <property type="project" value="TreeGrafter"/>
</dbReference>
<protein>
    <recommendedName>
        <fullName evidence="11">Beta-1,4-galactosyltransferase</fullName>
        <ecNumber evidence="11">2.4.1.-</ecNumber>
    </recommendedName>
</protein>
<dbReference type="GO" id="GO:0005975">
    <property type="term" value="P:carbohydrate metabolic process"/>
    <property type="evidence" value="ECO:0007669"/>
    <property type="project" value="InterPro"/>
</dbReference>
<accession>A0A8S4N9Q5</accession>
<evidence type="ECO:0000256" key="8">
    <source>
        <dbReference type="ARBA" id="ARBA00022989"/>
    </source>
</evidence>
<comment type="subcellular location">
    <subcellularLocation>
        <location evidence="1">Membrane</location>
        <topology evidence="1">Single-pass type II membrane protein</topology>
    </subcellularLocation>
</comment>
<dbReference type="GO" id="GO:0006688">
    <property type="term" value="P:glycosphingolipid biosynthetic process"/>
    <property type="evidence" value="ECO:0007669"/>
    <property type="project" value="TreeGrafter"/>
</dbReference>
<evidence type="ECO:0000259" key="12">
    <source>
        <dbReference type="Pfam" id="PF02709"/>
    </source>
</evidence>
<evidence type="ECO:0000256" key="7">
    <source>
        <dbReference type="ARBA" id="ARBA00022968"/>
    </source>
</evidence>
<keyword evidence="5 11" id="KW-0808">Transferase</keyword>
<feature type="domain" description="Galactosyltransferase C-terminal" evidence="12">
    <location>
        <begin position="139"/>
        <end position="217"/>
    </location>
</feature>
<dbReference type="PANTHER" id="PTHR19300:SF57">
    <property type="entry name" value="BETA-1,4-N-ACETYLGALACTOSAMINYLTRANSFERASE"/>
    <property type="match status" value="1"/>
</dbReference>
<evidence type="ECO:0000256" key="5">
    <source>
        <dbReference type="ARBA" id="ARBA00022679"/>
    </source>
</evidence>
<comment type="caution">
    <text evidence="14">The sequence shown here is derived from an EMBL/GenBank/DDBJ whole genome shotgun (WGS) entry which is preliminary data.</text>
</comment>
<dbReference type="GO" id="GO:0016020">
    <property type="term" value="C:membrane"/>
    <property type="evidence" value="ECO:0007669"/>
    <property type="project" value="UniProtKB-SubCell"/>
</dbReference>
<organism evidence="14 15">
    <name type="scientific">Owenia fusiformis</name>
    <name type="common">Polychaete worm</name>
    <dbReference type="NCBI Taxonomy" id="6347"/>
    <lineage>
        <taxon>Eukaryota</taxon>
        <taxon>Metazoa</taxon>
        <taxon>Spiralia</taxon>
        <taxon>Lophotrochozoa</taxon>
        <taxon>Annelida</taxon>
        <taxon>Polychaeta</taxon>
        <taxon>Sedentaria</taxon>
        <taxon>Canalipalpata</taxon>
        <taxon>Sabellida</taxon>
        <taxon>Oweniida</taxon>
        <taxon>Oweniidae</taxon>
        <taxon>Owenia</taxon>
    </lineage>
</organism>
<dbReference type="Proteomes" id="UP000749559">
    <property type="component" value="Unassembled WGS sequence"/>
</dbReference>
<evidence type="ECO:0000256" key="11">
    <source>
        <dbReference type="RuleBase" id="RU368121"/>
    </source>
</evidence>
<dbReference type="Pfam" id="PF02709">
    <property type="entry name" value="Glyco_transf_7C"/>
    <property type="match status" value="1"/>
</dbReference>
<name>A0A8S4N9Q5_OWEFU</name>
<comment type="pathway">
    <text evidence="2 11">Protein modification; protein glycosylation.</text>
</comment>
<gene>
    <name evidence="14" type="ORF">OFUS_LOCUS4643</name>
</gene>
<dbReference type="InterPro" id="IPR029044">
    <property type="entry name" value="Nucleotide-diphossugar_trans"/>
</dbReference>
<comment type="function">
    <text evidence="11">Catalyses the transfer of galactose onto proteins or lipids.</text>
</comment>
<keyword evidence="15" id="KW-1185">Reference proteome</keyword>
<dbReference type="GO" id="GO:0008378">
    <property type="term" value="F:galactosyltransferase activity"/>
    <property type="evidence" value="ECO:0007669"/>
    <property type="project" value="TreeGrafter"/>
</dbReference>
<evidence type="ECO:0000256" key="3">
    <source>
        <dbReference type="ARBA" id="ARBA00005735"/>
    </source>
</evidence>
<dbReference type="PRINTS" id="PR02050">
    <property type="entry name" value="B14GALTRFASE"/>
</dbReference>
<keyword evidence="4 11" id="KW-0328">Glycosyltransferase</keyword>
<dbReference type="InterPro" id="IPR003859">
    <property type="entry name" value="Galactosyl_T"/>
</dbReference>
<evidence type="ECO:0000259" key="13">
    <source>
        <dbReference type="Pfam" id="PF13733"/>
    </source>
</evidence>
<dbReference type="GO" id="GO:0005794">
    <property type="term" value="C:Golgi apparatus"/>
    <property type="evidence" value="ECO:0007669"/>
    <property type="project" value="TreeGrafter"/>
</dbReference>
<feature type="domain" description="Galactosyltransferase N-terminal" evidence="13">
    <location>
        <begin position="24"/>
        <end position="135"/>
    </location>
</feature>
<dbReference type="Pfam" id="PF13733">
    <property type="entry name" value="Glyco_transf_7N"/>
    <property type="match status" value="1"/>
</dbReference>
<keyword evidence="9" id="KW-0472">Membrane</keyword>
<dbReference type="AlphaFoldDB" id="A0A8S4N9Q5"/>
<evidence type="ECO:0000256" key="2">
    <source>
        <dbReference type="ARBA" id="ARBA00004922"/>
    </source>
</evidence>
<dbReference type="InterPro" id="IPR027995">
    <property type="entry name" value="Galactosyl_T_N"/>
</dbReference>
<keyword evidence="10 11" id="KW-0325">Glycoprotein</keyword>
<dbReference type="EC" id="2.4.1.-" evidence="11"/>
<evidence type="ECO:0000256" key="1">
    <source>
        <dbReference type="ARBA" id="ARBA00004606"/>
    </source>
</evidence>
<dbReference type="Gene3D" id="3.90.550.10">
    <property type="entry name" value="Spore Coat Polysaccharide Biosynthesis Protein SpsA, Chain A"/>
    <property type="match status" value="1"/>
</dbReference>